<dbReference type="Gene3D" id="1.20.1270.10">
    <property type="match status" value="1"/>
</dbReference>
<dbReference type="Proteomes" id="UP000288805">
    <property type="component" value="Unassembled WGS sequence"/>
</dbReference>
<dbReference type="InterPro" id="IPR009078">
    <property type="entry name" value="Ferritin-like_SF"/>
</dbReference>
<name>A0A438C5A1_VITVI</name>
<sequence>MMMAGLLLSGLTLSHGLEVKMDCLLVSICPPVPFTHLKFSSPYETTINEQISVECNVCNAYPTRYAYYVEIILLSRLLLNFARNLVQRKESNAEKLMKYQNIHAGKVKLRVVMRLLSGLDNDEKEDALHVYEGGRTRTRDNNLLGKFELSGIPPALRGVPQITVCFDIDANGILNVEAKNALENYAYNVRNTVKDEKISTKFPPADKKKIEDAVEHAIQWLDAGVGALDDDGPSVDGSGAGPKIEEEDWLRSWKQHDKGWFMNVAVKWCWCFGRTNSSTSQGATPFQSHDHGATSVAPGIGVNERSTEEFNVVVRRENGMPNPSSNNVMVVEEVDMVTDSVASAAVSNDTGERMREEHTVPVCRDNAVSNLSSNAVSDAAEVHMVAVPITGENDVPNTSHNVVSDVEEIPMVDEVDHPLILTRE</sequence>
<protein>
    <submittedName>
        <fullName evidence="4">Heat shock cognate 70 kDa protein</fullName>
    </submittedName>
</protein>
<keyword evidence="1" id="KW-0547">Nucleotide-binding</keyword>
<dbReference type="InterPro" id="IPR012347">
    <property type="entry name" value="Ferritin-like"/>
</dbReference>
<dbReference type="SUPFAM" id="SSF47240">
    <property type="entry name" value="Ferritin-like"/>
    <property type="match status" value="1"/>
</dbReference>
<dbReference type="InterPro" id="IPR013126">
    <property type="entry name" value="Hsp_70_fam"/>
</dbReference>
<keyword evidence="4" id="KW-0346">Stress response</keyword>
<feature type="signal peptide" evidence="3">
    <location>
        <begin position="1"/>
        <end position="16"/>
    </location>
</feature>
<gene>
    <name evidence="4" type="primary">HSP70_1</name>
    <name evidence="4" type="ORF">CK203_110484</name>
</gene>
<evidence type="ECO:0000256" key="1">
    <source>
        <dbReference type="ARBA" id="ARBA00022741"/>
    </source>
</evidence>
<dbReference type="AlphaFoldDB" id="A0A438C5A1"/>
<organism evidence="4 5">
    <name type="scientific">Vitis vinifera</name>
    <name type="common">Grape</name>
    <dbReference type="NCBI Taxonomy" id="29760"/>
    <lineage>
        <taxon>Eukaryota</taxon>
        <taxon>Viridiplantae</taxon>
        <taxon>Streptophyta</taxon>
        <taxon>Embryophyta</taxon>
        <taxon>Tracheophyta</taxon>
        <taxon>Spermatophyta</taxon>
        <taxon>Magnoliopsida</taxon>
        <taxon>eudicotyledons</taxon>
        <taxon>Gunneridae</taxon>
        <taxon>Pentapetalae</taxon>
        <taxon>rosids</taxon>
        <taxon>Vitales</taxon>
        <taxon>Vitaceae</taxon>
        <taxon>Viteae</taxon>
        <taxon>Vitis</taxon>
    </lineage>
</organism>
<reference evidence="4 5" key="1">
    <citation type="journal article" date="2018" name="PLoS Genet.">
        <title>Population sequencing reveals clonal diversity and ancestral inbreeding in the grapevine cultivar Chardonnay.</title>
        <authorList>
            <person name="Roach M.J."/>
            <person name="Johnson D.L."/>
            <person name="Bohlmann J."/>
            <person name="van Vuuren H.J."/>
            <person name="Jones S.J."/>
            <person name="Pretorius I.S."/>
            <person name="Schmidt S.A."/>
            <person name="Borneman A.R."/>
        </authorList>
    </citation>
    <scope>NUCLEOTIDE SEQUENCE [LARGE SCALE GENOMIC DNA]</scope>
    <source>
        <strain evidence="5">cv. Chardonnay</strain>
        <tissue evidence="4">Leaf</tissue>
    </source>
</reference>
<evidence type="ECO:0000256" key="3">
    <source>
        <dbReference type="SAM" id="SignalP"/>
    </source>
</evidence>
<dbReference type="InterPro" id="IPR029048">
    <property type="entry name" value="HSP70_C_sf"/>
</dbReference>
<dbReference type="PANTHER" id="PTHR19375">
    <property type="entry name" value="HEAT SHOCK PROTEIN 70KDA"/>
    <property type="match status" value="1"/>
</dbReference>
<keyword evidence="3" id="KW-0732">Signal</keyword>
<dbReference type="Gene3D" id="1.20.1260.10">
    <property type="match status" value="1"/>
</dbReference>
<dbReference type="GO" id="GO:0005524">
    <property type="term" value="F:ATP binding"/>
    <property type="evidence" value="ECO:0007669"/>
    <property type="project" value="UniProtKB-KW"/>
</dbReference>
<dbReference type="SUPFAM" id="SSF100920">
    <property type="entry name" value="Heat shock protein 70kD (HSP70), peptide-binding domain"/>
    <property type="match status" value="1"/>
</dbReference>
<evidence type="ECO:0000256" key="2">
    <source>
        <dbReference type="ARBA" id="ARBA00022840"/>
    </source>
</evidence>
<comment type="caution">
    <text evidence="4">The sequence shown here is derived from an EMBL/GenBank/DDBJ whole genome shotgun (WGS) entry which is preliminary data.</text>
</comment>
<proteinExistence type="predicted"/>
<dbReference type="GO" id="GO:0140662">
    <property type="term" value="F:ATP-dependent protein folding chaperone"/>
    <property type="evidence" value="ECO:0007669"/>
    <property type="project" value="InterPro"/>
</dbReference>
<keyword evidence="2" id="KW-0067">ATP-binding</keyword>
<evidence type="ECO:0000313" key="4">
    <source>
        <dbReference type="EMBL" id="RVW18437.1"/>
    </source>
</evidence>
<accession>A0A438C5A1</accession>
<feature type="chain" id="PRO_5019061622" evidence="3">
    <location>
        <begin position="17"/>
        <end position="424"/>
    </location>
</feature>
<dbReference type="Pfam" id="PF00012">
    <property type="entry name" value="HSP70"/>
    <property type="match status" value="1"/>
</dbReference>
<evidence type="ECO:0000313" key="5">
    <source>
        <dbReference type="Proteomes" id="UP000288805"/>
    </source>
</evidence>
<dbReference type="InterPro" id="IPR029047">
    <property type="entry name" value="HSP70_peptide-bd_sf"/>
</dbReference>
<dbReference type="EMBL" id="QGNW01002526">
    <property type="protein sequence ID" value="RVW18437.1"/>
    <property type="molecule type" value="Genomic_DNA"/>
</dbReference>